<accession>A0A7V3VTT8</accession>
<comment type="caution">
    <text evidence="1">The sequence shown here is derived from an EMBL/GenBank/DDBJ whole genome shotgun (WGS) entry which is preliminary data.</text>
</comment>
<name>A0A7V3VTT8_UNCW3</name>
<evidence type="ECO:0008006" key="2">
    <source>
        <dbReference type="Google" id="ProtNLM"/>
    </source>
</evidence>
<dbReference type="EMBL" id="DTOZ01000074">
    <property type="protein sequence ID" value="HGE77938.1"/>
    <property type="molecule type" value="Genomic_DNA"/>
</dbReference>
<reference evidence="1" key="1">
    <citation type="journal article" date="2020" name="mSystems">
        <title>Genome- and Community-Level Interaction Insights into Carbon Utilization and Element Cycling Functions of Hydrothermarchaeota in Hydrothermal Sediment.</title>
        <authorList>
            <person name="Zhou Z."/>
            <person name="Liu Y."/>
            <person name="Xu W."/>
            <person name="Pan J."/>
            <person name="Luo Z.H."/>
            <person name="Li M."/>
        </authorList>
    </citation>
    <scope>NUCLEOTIDE SEQUENCE [LARGE SCALE GENOMIC DNA]</scope>
    <source>
        <strain evidence="1">SpSt-961</strain>
    </source>
</reference>
<dbReference type="AlphaFoldDB" id="A0A7V3VTT8"/>
<sequence>MITVYHDIMVFYSFISFFIAYAPEDSNYQYLLDKQLAHYFQSWEVAFDSTKNGMRTSQGCLDLLNWYISLELRYEAYLSNILGIRYKNWYFGDYNEHISNHYFQPFFQIRENQRLFLTITTHYYKGEDEIGIGYFYGKNYLSFLEVFLLVENFDRNFSLQHMENGRAKVIYKGLQYPMKLNVTINKNWMTGRFRTEFTICKPYLLESTDEPITYKENGYTHSWYIRFWQDIRNFRLGFLNTLKYHKKSVTDSFLYFNDKIFDDTPEIQASCRLNKKWTPILYLTYNYKTEDDTTFYERNVFAYLIDVEFKPEERFIWHFGTQRNFYKNNSGLKIKERRINIGLEYHYKNLWFYLVEAMEGDFPTPKYLHNHTYVQLMLRF</sequence>
<gene>
    <name evidence="1" type="ORF">ENX68_02915</name>
</gene>
<protein>
    <recommendedName>
        <fullName evidence="2">Alginate export domain-containing protein</fullName>
    </recommendedName>
</protein>
<organism evidence="1">
    <name type="scientific">candidate division WOR-3 bacterium</name>
    <dbReference type="NCBI Taxonomy" id="2052148"/>
    <lineage>
        <taxon>Bacteria</taxon>
        <taxon>Bacteria division WOR-3</taxon>
    </lineage>
</organism>
<evidence type="ECO:0000313" key="1">
    <source>
        <dbReference type="EMBL" id="HGE77938.1"/>
    </source>
</evidence>
<proteinExistence type="predicted"/>